<feature type="compositionally biased region" description="Polar residues" evidence="1">
    <location>
        <begin position="288"/>
        <end position="297"/>
    </location>
</feature>
<feature type="compositionally biased region" description="Basic and acidic residues" evidence="1">
    <location>
        <begin position="124"/>
        <end position="137"/>
    </location>
</feature>
<evidence type="ECO:0000256" key="1">
    <source>
        <dbReference type="SAM" id="MobiDB-lite"/>
    </source>
</evidence>
<gene>
    <name evidence="2" type="ORF">PROFUN_12913</name>
</gene>
<comment type="caution">
    <text evidence="2">The sequence shown here is derived from an EMBL/GenBank/DDBJ whole genome shotgun (WGS) entry which is preliminary data.</text>
</comment>
<sequence>MSHGQDMFFFGVLRHHISQQLHQFEKQTPTTLVARQMIDLNQEDSIEEVISDFPHELNPCQLCLSNPSKSIQCTSCPYTVCRRCFGTQCPKEKKGAFPSTQKPWACPSCKSGCKCTLCTTKKKEQKTPKDESKEDNRKKKHVNEQNETLKTPMQTTPSSRPVRKKKQPPTSMLPRNEPEWADEEDDEYSVEEQSDEDGEHMEADTDNENSKPPPKRKPKPPSPEESESSSSSEEEVVLDKEGRSQRKKKQVINEPSWSDGGEDEEFAPSSEDESDMHIEGEGHPRPAPSTQRMNVQNPSPTTLPTSTIPKSTTPAPSISTQTPSLPPMSMSLPPMSVPLPPMSTTLPPMSTSLPSMSTSLPSMSTSTPLLPSILPQHLYPHYSNLTMPPIFSYPSDQMGTPHPYWSGMMSFAPFPMMIPPMMDTPAPPQVFDDLVKKAESVKAMFTIEDD</sequence>
<protein>
    <recommendedName>
        <fullName evidence="4">RING-type domain-containing protein</fullName>
    </recommendedName>
</protein>
<dbReference type="Proteomes" id="UP000241769">
    <property type="component" value="Unassembled WGS sequence"/>
</dbReference>
<feature type="compositionally biased region" description="Basic and acidic residues" evidence="1">
    <location>
        <begin position="275"/>
        <end position="284"/>
    </location>
</feature>
<organism evidence="2 3">
    <name type="scientific">Planoprotostelium fungivorum</name>
    <dbReference type="NCBI Taxonomy" id="1890364"/>
    <lineage>
        <taxon>Eukaryota</taxon>
        <taxon>Amoebozoa</taxon>
        <taxon>Evosea</taxon>
        <taxon>Variosea</taxon>
        <taxon>Cavosteliida</taxon>
        <taxon>Cavosteliaceae</taxon>
        <taxon>Planoprotostelium</taxon>
    </lineage>
</organism>
<feature type="compositionally biased region" description="Acidic residues" evidence="1">
    <location>
        <begin position="179"/>
        <end position="207"/>
    </location>
</feature>
<reference evidence="2 3" key="1">
    <citation type="journal article" date="2018" name="Genome Biol. Evol.">
        <title>Multiple Roots of Fruiting Body Formation in Amoebozoa.</title>
        <authorList>
            <person name="Hillmann F."/>
            <person name="Forbes G."/>
            <person name="Novohradska S."/>
            <person name="Ferling I."/>
            <person name="Riege K."/>
            <person name="Groth M."/>
            <person name="Westermann M."/>
            <person name="Marz M."/>
            <person name="Spaller T."/>
            <person name="Winckler T."/>
            <person name="Schaap P."/>
            <person name="Glockner G."/>
        </authorList>
    </citation>
    <scope>NUCLEOTIDE SEQUENCE [LARGE SCALE GENOMIC DNA]</scope>
    <source>
        <strain evidence="2 3">Jena</strain>
    </source>
</reference>
<dbReference type="EMBL" id="MDYQ01000186">
    <property type="protein sequence ID" value="PRP79363.1"/>
    <property type="molecule type" value="Genomic_DNA"/>
</dbReference>
<dbReference type="AlphaFoldDB" id="A0A2P6N5Z3"/>
<name>A0A2P6N5Z3_9EUKA</name>
<dbReference type="InParanoid" id="A0A2P6N5Z3"/>
<keyword evidence="3" id="KW-1185">Reference proteome</keyword>
<accession>A0A2P6N5Z3</accession>
<feature type="compositionally biased region" description="Acidic residues" evidence="1">
    <location>
        <begin position="260"/>
        <end position="274"/>
    </location>
</feature>
<evidence type="ECO:0000313" key="3">
    <source>
        <dbReference type="Proteomes" id="UP000241769"/>
    </source>
</evidence>
<evidence type="ECO:0008006" key="4">
    <source>
        <dbReference type="Google" id="ProtNLM"/>
    </source>
</evidence>
<feature type="compositionally biased region" description="Acidic residues" evidence="1">
    <location>
        <begin position="224"/>
        <end position="236"/>
    </location>
</feature>
<feature type="region of interest" description="Disordered" evidence="1">
    <location>
        <begin position="124"/>
        <end position="334"/>
    </location>
</feature>
<evidence type="ECO:0000313" key="2">
    <source>
        <dbReference type="EMBL" id="PRP79363.1"/>
    </source>
</evidence>
<feature type="compositionally biased region" description="Low complexity" evidence="1">
    <location>
        <begin position="298"/>
        <end position="320"/>
    </location>
</feature>
<feature type="compositionally biased region" description="Polar residues" evidence="1">
    <location>
        <begin position="145"/>
        <end position="159"/>
    </location>
</feature>
<proteinExistence type="predicted"/>